<protein>
    <submittedName>
        <fullName evidence="1">Uncharacterized protein</fullName>
    </submittedName>
</protein>
<sequence length="34" mass="3993">MHQYKYNHYNLKLTQGGHDMSIIGKQLPEFTLDA</sequence>
<dbReference type="EMBL" id="AZMM01001747">
    <property type="protein sequence ID" value="ETJ44224.1"/>
    <property type="molecule type" value="Genomic_DNA"/>
</dbReference>
<feature type="non-terminal residue" evidence="1">
    <location>
        <position position="34"/>
    </location>
</feature>
<organism evidence="1">
    <name type="scientific">human gut metagenome</name>
    <dbReference type="NCBI Taxonomy" id="408170"/>
    <lineage>
        <taxon>unclassified sequences</taxon>
        <taxon>metagenomes</taxon>
        <taxon>organismal metagenomes</taxon>
    </lineage>
</organism>
<evidence type="ECO:0000313" key="1">
    <source>
        <dbReference type="EMBL" id="ETJ44224.1"/>
    </source>
</evidence>
<dbReference type="AlphaFoldDB" id="W1YSS1"/>
<accession>W1YSS1</accession>
<comment type="caution">
    <text evidence="1">The sequence shown here is derived from an EMBL/GenBank/DDBJ whole genome shotgun (WGS) entry which is preliminary data.</text>
</comment>
<gene>
    <name evidence="1" type="ORF">Q604_UNBC01747G0001</name>
</gene>
<proteinExistence type="predicted"/>
<name>W1YSS1_9ZZZZ</name>
<reference evidence="1" key="1">
    <citation type="submission" date="2013-12" db="EMBL/GenBank/DDBJ databases">
        <title>A Varibaculum cambriense genome reconstructed from a premature infant gut community with otherwise low bacterial novelty that shifts toward anaerobic metabolism during the third week of life.</title>
        <authorList>
            <person name="Brown C.T."/>
            <person name="Sharon I."/>
            <person name="Thomas B.C."/>
            <person name="Castelle C.J."/>
            <person name="Morowitz M.J."/>
            <person name="Banfield J.F."/>
        </authorList>
    </citation>
    <scope>NUCLEOTIDE SEQUENCE</scope>
</reference>